<dbReference type="GO" id="GO:0046872">
    <property type="term" value="F:metal ion binding"/>
    <property type="evidence" value="ECO:0007669"/>
    <property type="project" value="UniProtKB-KW"/>
</dbReference>
<organism evidence="7 8">
    <name type="scientific">Nitrospirillum amazonense</name>
    <dbReference type="NCBI Taxonomy" id="28077"/>
    <lineage>
        <taxon>Bacteria</taxon>
        <taxon>Pseudomonadati</taxon>
        <taxon>Pseudomonadota</taxon>
        <taxon>Alphaproteobacteria</taxon>
        <taxon>Rhodospirillales</taxon>
        <taxon>Azospirillaceae</taxon>
        <taxon>Nitrospirillum</taxon>
    </lineage>
</organism>
<feature type="binding site" evidence="3">
    <location>
        <position position="97"/>
    </location>
    <ligand>
        <name>Cu cation</name>
        <dbReference type="ChEBI" id="CHEBI:23378"/>
    </ligand>
</feature>
<gene>
    <name evidence="7" type="ORF">FBZ89_12740</name>
</gene>
<keyword evidence="2 3" id="KW-0186">Copper</keyword>
<feature type="signal peptide" evidence="5">
    <location>
        <begin position="1"/>
        <end position="20"/>
    </location>
</feature>
<dbReference type="EMBL" id="VITN01000027">
    <property type="protein sequence ID" value="TWB11906.1"/>
    <property type="molecule type" value="Genomic_DNA"/>
</dbReference>
<protein>
    <submittedName>
        <fullName evidence="7">Protein SCO1/2</fullName>
    </submittedName>
</protein>
<feature type="chain" id="PRO_5021971144" evidence="5">
    <location>
        <begin position="21"/>
        <end position="223"/>
    </location>
</feature>
<dbReference type="PANTHER" id="PTHR12151:SF25">
    <property type="entry name" value="LINALOOL DEHYDRATASE_ISOMERASE DOMAIN-CONTAINING PROTEIN"/>
    <property type="match status" value="1"/>
</dbReference>
<dbReference type="AlphaFoldDB" id="A0A560ERB0"/>
<name>A0A560ERB0_9PROT</name>
<dbReference type="PANTHER" id="PTHR12151">
    <property type="entry name" value="ELECTRON TRANSPORT PROTIN SCO1/SENC FAMILY MEMBER"/>
    <property type="match status" value="1"/>
</dbReference>
<keyword evidence="5" id="KW-0732">Signal</keyword>
<dbReference type="RefSeq" id="WP_246172611.1">
    <property type="nucleotide sequence ID" value="NZ_VITN01000027.1"/>
</dbReference>
<evidence type="ECO:0000313" key="7">
    <source>
        <dbReference type="EMBL" id="TWB11906.1"/>
    </source>
</evidence>
<dbReference type="CDD" id="cd02968">
    <property type="entry name" value="SCO"/>
    <property type="match status" value="1"/>
</dbReference>
<dbReference type="InterPro" id="IPR013766">
    <property type="entry name" value="Thioredoxin_domain"/>
</dbReference>
<dbReference type="FunFam" id="3.40.30.10:FF:000013">
    <property type="entry name" value="Blast:Protein SCO1 homolog, mitochondrial"/>
    <property type="match status" value="1"/>
</dbReference>
<evidence type="ECO:0000313" key="8">
    <source>
        <dbReference type="Proteomes" id="UP000319859"/>
    </source>
</evidence>
<dbReference type="InterPro" id="IPR003782">
    <property type="entry name" value="SCO1/SenC"/>
</dbReference>
<evidence type="ECO:0000256" key="4">
    <source>
        <dbReference type="PIRSR" id="PIRSR603782-2"/>
    </source>
</evidence>
<comment type="similarity">
    <text evidence="1">Belongs to the SCO1/2 family.</text>
</comment>
<dbReference type="Pfam" id="PF02630">
    <property type="entry name" value="SCO1-SenC"/>
    <property type="match status" value="1"/>
</dbReference>
<accession>A0A560ERB0</accession>
<evidence type="ECO:0000256" key="3">
    <source>
        <dbReference type="PIRSR" id="PIRSR603782-1"/>
    </source>
</evidence>
<evidence type="ECO:0000256" key="1">
    <source>
        <dbReference type="ARBA" id="ARBA00010996"/>
    </source>
</evidence>
<feature type="binding site" evidence="3">
    <location>
        <position position="182"/>
    </location>
    <ligand>
        <name>Cu cation</name>
        <dbReference type="ChEBI" id="CHEBI:23378"/>
    </ligand>
</feature>
<evidence type="ECO:0000256" key="2">
    <source>
        <dbReference type="ARBA" id="ARBA00023008"/>
    </source>
</evidence>
<dbReference type="PROSITE" id="PS51352">
    <property type="entry name" value="THIOREDOXIN_2"/>
    <property type="match status" value="1"/>
</dbReference>
<evidence type="ECO:0000256" key="5">
    <source>
        <dbReference type="SAM" id="SignalP"/>
    </source>
</evidence>
<evidence type="ECO:0000259" key="6">
    <source>
        <dbReference type="PROSITE" id="PS51352"/>
    </source>
</evidence>
<comment type="caution">
    <text evidence="7">The sequence shown here is derived from an EMBL/GenBank/DDBJ whole genome shotgun (WGS) entry which is preliminary data.</text>
</comment>
<keyword evidence="3" id="KW-0479">Metal-binding</keyword>
<dbReference type="InterPro" id="IPR036249">
    <property type="entry name" value="Thioredoxin-like_sf"/>
</dbReference>
<sequence>MAKKRLIRLLVTLVPALAFAALVAWWLGAPPSSRPASSASSTGAAPASGIGGQIVPGVAVGGPFTLVDQSGKTVTEKSYAGSWRLMFFGYTFCPDICPTELQVMAQAMDQLGAQGDKVQPIFVSVDPGRDTPQQLSDYVAQFHPRLVGLTGTAAQVSAATRAWRVYAAKVAGDDPENYLMDHSTYVYLMDPDNRLATIFARGTTAEDMVKGIREAMAKGAAGK</sequence>
<keyword evidence="4" id="KW-1015">Disulfide bond</keyword>
<dbReference type="Gene3D" id="3.40.30.10">
    <property type="entry name" value="Glutaredoxin"/>
    <property type="match status" value="1"/>
</dbReference>
<reference evidence="7 8" key="1">
    <citation type="submission" date="2019-06" db="EMBL/GenBank/DDBJ databases">
        <title>Genomic Encyclopedia of Type Strains, Phase IV (KMG-V): Genome sequencing to study the core and pangenomes of soil and plant-associated prokaryotes.</title>
        <authorList>
            <person name="Whitman W."/>
        </authorList>
    </citation>
    <scope>NUCLEOTIDE SEQUENCE [LARGE SCALE GENOMIC DNA]</scope>
    <source>
        <strain evidence="7 8">BR 11880</strain>
    </source>
</reference>
<proteinExistence type="inferred from homology"/>
<feature type="domain" description="Thioredoxin" evidence="6">
    <location>
        <begin position="33"/>
        <end position="217"/>
    </location>
</feature>
<feature type="disulfide bond" description="Redox-active" evidence="4">
    <location>
        <begin position="93"/>
        <end position="97"/>
    </location>
</feature>
<dbReference type="Proteomes" id="UP000319859">
    <property type="component" value="Unassembled WGS sequence"/>
</dbReference>
<dbReference type="SUPFAM" id="SSF52833">
    <property type="entry name" value="Thioredoxin-like"/>
    <property type="match status" value="1"/>
</dbReference>
<feature type="binding site" evidence="3">
    <location>
        <position position="93"/>
    </location>
    <ligand>
        <name>Cu cation</name>
        <dbReference type="ChEBI" id="CHEBI:23378"/>
    </ligand>
</feature>